<dbReference type="Gene3D" id="3.40.50.720">
    <property type="entry name" value="NAD(P)-binding Rossmann-like Domain"/>
    <property type="match status" value="1"/>
</dbReference>
<keyword evidence="4" id="KW-1185">Reference proteome</keyword>
<dbReference type="PANTHER" id="PTHR43205">
    <property type="entry name" value="PROSTAGLANDIN REDUCTASE"/>
    <property type="match status" value="1"/>
</dbReference>
<comment type="caution">
    <text evidence="3">The sequence shown here is derived from an EMBL/GenBank/DDBJ whole genome shotgun (WGS) entry which is preliminary data.</text>
</comment>
<proteinExistence type="predicted"/>
<dbReference type="InterPro" id="IPR013149">
    <property type="entry name" value="ADH-like_C"/>
</dbReference>
<evidence type="ECO:0000313" key="3">
    <source>
        <dbReference type="EMBL" id="KAK5171015.1"/>
    </source>
</evidence>
<feature type="domain" description="Enoyl reductase (ER)" evidence="2">
    <location>
        <begin position="20"/>
        <end position="345"/>
    </location>
</feature>
<dbReference type="GO" id="GO:0016628">
    <property type="term" value="F:oxidoreductase activity, acting on the CH-CH group of donors, NAD or NADP as acceptor"/>
    <property type="evidence" value="ECO:0007669"/>
    <property type="project" value="InterPro"/>
</dbReference>
<keyword evidence="1" id="KW-0560">Oxidoreductase</keyword>
<accession>A0AAV9PCP4</accession>
<sequence length="350" mass="38691">MVQNKGLIFKQPPTAWPEIGKHIAVEDRDFDTEQAPPSGGFTCKVNYVSFDPYQRGRMRSPEIKSYSAPFEQGKPVTNGAIVTVIKSDNDKFKPKDVVKMPITWTEEYSAIPKEMLAGAEVLQNPYKLDEKFFLGALGMPGLTAYSSFYEIGEPKKGETIFISAASGAVGQLVGQLAKHEGLKVIGSVGDDKKLDFIQKELGFDGGFNYKKEKPLEALQRLAPQGIDIYYENVGGEQLEAAITQMNQFGRIVACGMISQYNKPPSEAYGVTNLMQVVGKRLKMQGFIVMDQNMGPKYHKQHQENVQKWIHDGSFKAQQSVTKGIENSADGLIGMFEGRNFGKAVLEVASL</sequence>
<evidence type="ECO:0000259" key="2">
    <source>
        <dbReference type="SMART" id="SM00829"/>
    </source>
</evidence>
<dbReference type="GeneID" id="89925505"/>
<dbReference type="InterPro" id="IPR020843">
    <property type="entry name" value="ER"/>
</dbReference>
<dbReference type="PANTHER" id="PTHR43205:SF7">
    <property type="entry name" value="PROSTAGLANDIN REDUCTASE 1"/>
    <property type="match status" value="1"/>
</dbReference>
<dbReference type="EMBL" id="JAVRRT010000006">
    <property type="protein sequence ID" value="KAK5171015.1"/>
    <property type="molecule type" value="Genomic_DNA"/>
</dbReference>
<evidence type="ECO:0000313" key="4">
    <source>
        <dbReference type="Proteomes" id="UP001337655"/>
    </source>
</evidence>
<dbReference type="SUPFAM" id="SSF50129">
    <property type="entry name" value="GroES-like"/>
    <property type="match status" value="1"/>
</dbReference>
<dbReference type="RefSeq" id="XP_064660043.1">
    <property type="nucleotide sequence ID" value="XM_064801413.1"/>
</dbReference>
<organism evidence="3 4">
    <name type="scientific">Saxophila tyrrhenica</name>
    <dbReference type="NCBI Taxonomy" id="1690608"/>
    <lineage>
        <taxon>Eukaryota</taxon>
        <taxon>Fungi</taxon>
        <taxon>Dikarya</taxon>
        <taxon>Ascomycota</taxon>
        <taxon>Pezizomycotina</taxon>
        <taxon>Dothideomycetes</taxon>
        <taxon>Dothideomycetidae</taxon>
        <taxon>Mycosphaerellales</taxon>
        <taxon>Extremaceae</taxon>
        <taxon>Saxophila</taxon>
    </lineage>
</organism>
<dbReference type="InterPro" id="IPR011032">
    <property type="entry name" value="GroES-like_sf"/>
</dbReference>
<dbReference type="FunFam" id="3.40.50.720:FF:000121">
    <property type="entry name" value="Prostaglandin reductase 2"/>
    <property type="match status" value="1"/>
</dbReference>
<evidence type="ECO:0000256" key="1">
    <source>
        <dbReference type="ARBA" id="ARBA00023002"/>
    </source>
</evidence>
<dbReference type="AlphaFoldDB" id="A0AAV9PCP4"/>
<dbReference type="InterPro" id="IPR041694">
    <property type="entry name" value="ADH_N_2"/>
</dbReference>
<dbReference type="CDD" id="cd05288">
    <property type="entry name" value="PGDH"/>
    <property type="match status" value="1"/>
</dbReference>
<dbReference type="Proteomes" id="UP001337655">
    <property type="component" value="Unassembled WGS sequence"/>
</dbReference>
<dbReference type="SMART" id="SM00829">
    <property type="entry name" value="PKS_ER"/>
    <property type="match status" value="1"/>
</dbReference>
<gene>
    <name evidence="3" type="ORF">LTR77_004159</name>
</gene>
<name>A0AAV9PCP4_9PEZI</name>
<dbReference type="InterPro" id="IPR045010">
    <property type="entry name" value="MDR_fam"/>
</dbReference>
<dbReference type="SUPFAM" id="SSF51735">
    <property type="entry name" value="NAD(P)-binding Rossmann-fold domains"/>
    <property type="match status" value="1"/>
</dbReference>
<dbReference type="InterPro" id="IPR036291">
    <property type="entry name" value="NAD(P)-bd_dom_sf"/>
</dbReference>
<dbReference type="Gene3D" id="3.90.180.10">
    <property type="entry name" value="Medium-chain alcohol dehydrogenases, catalytic domain"/>
    <property type="match status" value="1"/>
</dbReference>
<protein>
    <recommendedName>
        <fullName evidence="2">Enoyl reductase (ER) domain-containing protein</fullName>
    </recommendedName>
</protein>
<reference evidence="3 4" key="1">
    <citation type="submission" date="2023-08" db="EMBL/GenBank/DDBJ databases">
        <title>Black Yeasts Isolated from many extreme environments.</title>
        <authorList>
            <person name="Coleine C."/>
            <person name="Stajich J.E."/>
            <person name="Selbmann L."/>
        </authorList>
    </citation>
    <scope>NUCLEOTIDE SEQUENCE [LARGE SCALE GENOMIC DNA]</scope>
    <source>
        <strain evidence="3 4">CCFEE 5935</strain>
    </source>
</reference>
<dbReference type="Pfam" id="PF00107">
    <property type="entry name" value="ADH_zinc_N"/>
    <property type="match status" value="1"/>
</dbReference>
<dbReference type="Pfam" id="PF16884">
    <property type="entry name" value="ADH_N_2"/>
    <property type="match status" value="1"/>
</dbReference>